<evidence type="ECO:0000313" key="2">
    <source>
        <dbReference type="EMBL" id="MFC0623467.1"/>
    </source>
</evidence>
<dbReference type="RefSeq" id="WP_380044166.1">
    <property type="nucleotide sequence ID" value="NZ_JBHLTC010000005.1"/>
</dbReference>
<evidence type="ECO:0000313" key="3">
    <source>
        <dbReference type="Proteomes" id="UP001589890"/>
    </source>
</evidence>
<evidence type="ECO:0008006" key="4">
    <source>
        <dbReference type="Google" id="ProtNLM"/>
    </source>
</evidence>
<protein>
    <recommendedName>
        <fullName evidence="4">HAF family extracellular repeat protein</fullName>
    </recommendedName>
</protein>
<comment type="caution">
    <text evidence="2">The sequence shown here is derived from an EMBL/GenBank/DDBJ whole genome shotgun (WGS) entry which is preliminary data.</text>
</comment>
<reference evidence="2 3" key="1">
    <citation type="submission" date="2024-09" db="EMBL/GenBank/DDBJ databases">
        <authorList>
            <person name="Sun Q."/>
            <person name="Mori K."/>
        </authorList>
    </citation>
    <scope>NUCLEOTIDE SEQUENCE [LARGE SCALE GENOMIC DNA]</scope>
    <source>
        <strain evidence="2 3">CGMCC 1.15906</strain>
    </source>
</reference>
<feature type="signal peptide" evidence="1">
    <location>
        <begin position="1"/>
        <end position="23"/>
    </location>
</feature>
<name>A0ABV6QIL4_9ACTN</name>
<dbReference type="EMBL" id="JBHLTC010000005">
    <property type="protein sequence ID" value="MFC0623467.1"/>
    <property type="molecule type" value="Genomic_DNA"/>
</dbReference>
<organism evidence="2 3">
    <name type="scientific">Kribbella deserti</name>
    <dbReference type="NCBI Taxonomy" id="1926257"/>
    <lineage>
        <taxon>Bacteria</taxon>
        <taxon>Bacillati</taxon>
        <taxon>Actinomycetota</taxon>
        <taxon>Actinomycetes</taxon>
        <taxon>Propionibacteriales</taxon>
        <taxon>Kribbellaceae</taxon>
        <taxon>Kribbella</taxon>
    </lineage>
</organism>
<keyword evidence="1" id="KW-0732">Signal</keyword>
<gene>
    <name evidence="2" type="ORF">ACFFGN_05295</name>
</gene>
<proteinExistence type="predicted"/>
<sequence>MKRFLPFVCAGLLAALLPANAQASSCSYTPSQATTFPNGTGGGQLTDTDGANGYVGTAFLNQNHDPYPHGAVWRDGVAVTDLGALGMAFAVNRSGDAVGWKWGGKSAVYLPRGGTPVPLAIPTGVTKSIPTPTGISDDGLIVGYARYDDGTDHALTWHAGTAGTTYRDLGVTGVRVPLTDVSDDGLAVGTVKRGQFLTAVSGTSLTALGGVDPRADSQANDVAGRFVLGKGTVPGQGTGTVLWENGVPRLLGITGNATDVNLNGVVVGNDSTGPFVVRGNEKAALPKLPGHTTAQALAVTDDGRVLGWSRTADLEQQSVPVIWTCH</sequence>
<accession>A0ABV6QIL4</accession>
<dbReference type="Proteomes" id="UP001589890">
    <property type="component" value="Unassembled WGS sequence"/>
</dbReference>
<feature type="chain" id="PRO_5046240844" description="HAF family extracellular repeat protein" evidence="1">
    <location>
        <begin position="24"/>
        <end position="326"/>
    </location>
</feature>
<keyword evidence="3" id="KW-1185">Reference proteome</keyword>
<evidence type="ECO:0000256" key="1">
    <source>
        <dbReference type="SAM" id="SignalP"/>
    </source>
</evidence>